<protein>
    <recommendedName>
        <fullName evidence="2 8">Transcription elongation factor GreA</fullName>
    </recommendedName>
    <alternativeName>
        <fullName evidence="7 8">Transcript cleavage factor GreA</fullName>
    </alternativeName>
</protein>
<dbReference type="PROSITE" id="PS00829">
    <property type="entry name" value="GREAB_1"/>
    <property type="match status" value="1"/>
</dbReference>
<dbReference type="Gene3D" id="3.10.50.30">
    <property type="entry name" value="Transcription elongation factor, GreA/GreB, C-terminal domain"/>
    <property type="match status" value="1"/>
</dbReference>
<dbReference type="GO" id="GO:0003746">
    <property type="term" value="F:translation elongation factor activity"/>
    <property type="evidence" value="ECO:0007669"/>
    <property type="project" value="UniProtKB-KW"/>
</dbReference>
<evidence type="ECO:0000313" key="13">
    <source>
        <dbReference type="Proteomes" id="UP000316770"/>
    </source>
</evidence>
<dbReference type="NCBIfam" id="NF001263">
    <property type="entry name" value="PRK00226.1-4"/>
    <property type="match status" value="1"/>
</dbReference>
<feature type="domain" description="Transcription elongation factor GreA/GreB C-terminal" evidence="10">
    <location>
        <begin position="82"/>
        <end position="156"/>
    </location>
</feature>
<evidence type="ECO:0000259" key="11">
    <source>
        <dbReference type="Pfam" id="PF03449"/>
    </source>
</evidence>
<dbReference type="PANTHER" id="PTHR30437">
    <property type="entry name" value="TRANSCRIPTION ELONGATION FACTOR GREA"/>
    <property type="match status" value="1"/>
</dbReference>
<dbReference type="FunFam" id="1.10.287.180:FF:000001">
    <property type="entry name" value="Transcription elongation factor GreA"/>
    <property type="match status" value="1"/>
</dbReference>
<evidence type="ECO:0000256" key="8">
    <source>
        <dbReference type="HAMAP-Rule" id="MF_00105"/>
    </source>
</evidence>
<gene>
    <name evidence="8 12" type="primary">greA</name>
    <name evidence="12" type="ORF">Mal33_21100</name>
</gene>
<evidence type="ECO:0000256" key="6">
    <source>
        <dbReference type="ARBA" id="ARBA00024916"/>
    </source>
</evidence>
<proteinExistence type="inferred from homology"/>
<dbReference type="SUPFAM" id="SSF54534">
    <property type="entry name" value="FKBP-like"/>
    <property type="match status" value="1"/>
</dbReference>
<evidence type="ECO:0000256" key="4">
    <source>
        <dbReference type="ARBA" id="ARBA00023125"/>
    </source>
</evidence>
<dbReference type="AlphaFoldDB" id="A0A518ISQ8"/>
<dbReference type="InterPro" id="IPR006359">
    <property type="entry name" value="Tscrpt_elong_fac_GreA"/>
</dbReference>
<evidence type="ECO:0000259" key="10">
    <source>
        <dbReference type="Pfam" id="PF01272"/>
    </source>
</evidence>
<dbReference type="InterPro" id="IPR001437">
    <property type="entry name" value="Tscrpt_elong_fac_GreA/B_C"/>
</dbReference>
<dbReference type="GO" id="GO:0006354">
    <property type="term" value="P:DNA-templated transcription elongation"/>
    <property type="evidence" value="ECO:0007669"/>
    <property type="project" value="TreeGrafter"/>
</dbReference>
<dbReference type="SUPFAM" id="SSF46557">
    <property type="entry name" value="GreA transcript cleavage protein, N-terminal domain"/>
    <property type="match status" value="1"/>
</dbReference>
<feature type="domain" description="Transcription elongation factor GreA/GreB N-terminal" evidence="11">
    <location>
        <begin position="5"/>
        <end position="75"/>
    </location>
</feature>
<dbReference type="HAMAP" id="MF_00105">
    <property type="entry name" value="GreA_GreB"/>
    <property type="match status" value="1"/>
</dbReference>
<name>A0A518ISQ8_9BACT</name>
<keyword evidence="12" id="KW-0648">Protein biosynthesis</keyword>
<dbReference type="Pfam" id="PF03449">
    <property type="entry name" value="GreA_GreB_N"/>
    <property type="match status" value="1"/>
</dbReference>
<dbReference type="NCBIfam" id="TIGR01462">
    <property type="entry name" value="greA"/>
    <property type="match status" value="1"/>
</dbReference>
<dbReference type="FunFam" id="3.10.50.30:FF:000001">
    <property type="entry name" value="Transcription elongation factor GreA"/>
    <property type="match status" value="1"/>
</dbReference>
<accession>A0A518ISQ8</accession>
<dbReference type="InterPro" id="IPR023459">
    <property type="entry name" value="Tscrpt_elong_fac_GreA/B_fam"/>
</dbReference>
<keyword evidence="3 8" id="KW-0805">Transcription regulation</keyword>
<comment type="function">
    <text evidence="6 8 9">Necessary for efficient RNA polymerase transcription elongation past template-encoded arresting sites. The arresting sites in DNA have the property of trapping a certain fraction of elongating RNA polymerases that pass through, resulting in locked ternary complexes. Cleavage of the nascent transcript by cleavage factors such as GreA or GreB allows the resumption of elongation from the new 3'terminus. GreA releases sequences of 2 to 3 nucleotides.</text>
</comment>
<dbReference type="GO" id="GO:0070063">
    <property type="term" value="F:RNA polymerase binding"/>
    <property type="evidence" value="ECO:0007669"/>
    <property type="project" value="InterPro"/>
</dbReference>
<evidence type="ECO:0000256" key="9">
    <source>
        <dbReference type="RuleBase" id="RU000556"/>
    </source>
</evidence>
<dbReference type="OrthoDB" id="9808774at2"/>
<dbReference type="InterPro" id="IPR036953">
    <property type="entry name" value="GreA/GreB_C_sf"/>
</dbReference>
<evidence type="ECO:0000256" key="3">
    <source>
        <dbReference type="ARBA" id="ARBA00023015"/>
    </source>
</evidence>
<dbReference type="GO" id="GO:0032784">
    <property type="term" value="P:regulation of DNA-templated transcription elongation"/>
    <property type="evidence" value="ECO:0007669"/>
    <property type="project" value="UniProtKB-UniRule"/>
</dbReference>
<comment type="similarity">
    <text evidence="1 8 9">Belongs to the GreA/GreB family.</text>
</comment>
<evidence type="ECO:0000256" key="2">
    <source>
        <dbReference type="ARBA" id="ARBA00013729"/>
    </source>
</evidence>
<reference evidence="12 13" key="1">
    <citation type="submission" date="2019-02" db="EMBL/GenBank/DDBJ databases">
        <title>Deep-cultivation of Planctomycetes and their phenomic and genomic characterization uncovers novel biology.</title>
        <authorList>
            <person name="Wiegand S."/>
            <person name="Jogler M."/>
            <person name="Boedeker C."/>
            <person name="Pinto D."/>
            <person name="Vollmers J."/>
            <person name="Rivas-Marin E."/>
            <person name="Kohn T."/>
            <person name="Peeters S.H."/>
            <person name="Heuer A."/>
            <person name="Rast P."/>
            <person name="Oberbeckmann S."/>
            <person name="Bunk B."/>
            <person name="Jeske O."/>
            <person name="Meyerdierks A."/>
            <person name="Storesund J.E."/>
            <person name="Kallscheuer N."/>
            <person name="Luecker S."/>
            <person name="Lage O.M."/>
            <person name="Pohl T."/>
            <person name="Merkel B.J."/>
            <person name="Hornburger P."/>
            <person name="Mueller R.-W."/>
            <person name="Bruemmer F."/>
            <person name="Labrenz M."/>
            <person name="Spormann A.M."/>
            <person name="Op den Camp H."/>
            <person name="Overmann J."/>
            <person name="Amann R."/>
            <person name="Jetten M.S.M."/>
            <person name="Mascher T."/>
            <person name="Medema M.H."/>
            <person name="Devos D.P."/>
            <person name="Kaster A.-K."/>
            <person name="Ovreas L."/>
            <person name="Rohde M."/>
            <person name="Galperin M.Y."/>
            <person name="Jogler C."/>
        </authorList>
    </citation>
    <scope>NUCLEOTIDE SEQUENCE [LARGE SCALE GENOMIC DNA]</scope>
    <source>
        <strain evidence="12 13">Mal33</strain>
    </source>
</reference>
<dbReference type="Pfam" id="PF01272">
    <property type="entry name" value="GreA_GreB"/>
    <property type="match status" value="1"/>
</dbReference>
<organism evidence="12 13">
    <name type="scientific">Rosistilla oblonga</name>
    <dbReference type="NCBI Taxonomy" id="2527990"/>
    <lineage>
        <taxon>Bacteria</taxon>
        <taxon>Pseudomonadati</taxon>
        <taxon>Planctomycetota</taxon>
        <taxon>Planctomycetia</taxon>
        <taxon>Pirellulales</taxon>
        <taxon>Pirellulaceae</taxon>
        <taxon>Rosistilla</taxon>
    </lineage>
</organism>
<dbReference type="PANTHER" id="PTHR30437:SF4">
    <property type="entry name" value="TRANSCRIPTION ELONGATION FACTOR GREA"/>
    <property type="match status" value="1"/>
</dbReference>
<evidence type="ECO:0000313" key="12">
    <source>
        <dbReference type="EMBL" id="QDV56131.1"/>
    </source>
</evidence>
<evidence type="ECO:0000256" key="7">
    <source>
        <dbReference type="ARBA" id="ARBA00030776"/>
    </source>
</evidence>
<dbReference type="PIRSF" id="PIRSF006092">
    <property type="entry name" value="GreA_GreB"/>
    <property type="match status" value="1"/>
</dbReference>
<dbReference type="InterPro" id="IPR028624">
    <property type="entry name" value="Tscrpt_elong_fac_GreA/B"/>
</dbReference>
<evidence type="ECO:0000256" key="5">
    <source>
        <dbReference type="ARBA" id="ARBA00023163"/>
    </source>
</evidence>
<evidence type="ECO:0000256" key="1">
    <source>
        <dbReference type="ARBA" id="ARBA00008213"/>
    </source>
</evidence>
<dbReference type="EMBL" id="CP036318">
    <property type="protein sequence ID" value="QDV56131.1"/>
    <property type="molecule type" value="Genomic_DNA"/>
</dbReference>
<dbReference type="NCBIfam" id="NF001261">
    <property type="entry name" value="PRK00226.1-2"/>
    <property type="match status" value="1"/>
</dbReference>
<keyword evidence="4 8" id="KW-0238">DNA-binding</keyword>
<dbReference type="InterPro" id="IPR018151">
    <property type="entry name" value="TF_GreA/GreB_CS"/>
</dbReference>
<keyword evidence="12" id="KW-0251">Elongation factor</keyword>
<dbReference type="InterPro" id="IPR022691">
    <property type="entry name" value="Tscrpt_elong_fac_GreA/B_N"/>
</dbReference>
<dbReference type="Proteomes" id="UP000316770">
    <property type="component" value="Chromosome"/>
</dbReference>
<sequence length="159" mass="17356">MSGSVPMTREGYNRLKAEVAHLEGVLMPEITEKLAAAREEGDLKENAEYHAQRENQGLLQAKINELKSKIARADIVDVSQLPKDEVVFGCKVTVKDLTYQDEEEFTLVGVGDDDLDAGKILVTSPIGQGLLGKKVGQTAEISVPAGIQKFEVVKIEHPE</sequence>
<dbReference type="GO" id="GO:0003677">
    <property type="term" value="F:DNA binding"/>
    <property type="evidence" value="ECO:0007669"/>
    <property type="project" value="UniProtKB-UniRule"/>
</dbReference>
<dbReference type="Gene3D" id="1.10.287.180">
    <property type="entry name" value="Transcription elongation factor, GreA/GreB, N-terminal domain"/>
    <property type="match status" value="1"/>
</dbReference>
<dbReference type="RefSeq" id="WP_145124097.1">
    <property type="nucleotide sequence ID" value="NZ_CP036292.1"/>
</dbReference>
<keyword evidence="13" id="KW-1185">Reference proteome</keyword>
<keyword evidence="5 8" id="KW-0804">Transcription</keyword>
<dbReference type="InterPro" id="IPR036805">
    <property type="entry name" value="Tscrpt_elong_fac_GreA/B_N_sf"/>
</dbReference>